<dbReference type="Gene3D" id="3.40.50.300">
    <property type="entry name" value="P-loop containing nucleotide triphosphate hydrolases"/>
    <property type="match status" value="1"/>
</dbReference>
<evidence type="ECO:0000313" key="13">
    <source>
        <dbReference type="EMBL" id="TQR38343.1"/>
    </source>
</evidence>
<dbReference type="InterPro" id="IPR027417">
    <property type="entry name" value="P-loop_NTPase"/>
</dbReference>
<name>A0A544UX16_LYSSH</name>
<dbReference type="InterPro" id="IPR012340">
    <property type="entry name" value="NA-bd_OB-fold"/>
</dbReference>
<dbReference type="Pfam" id="PF03193">
    <property type="entry name" value="RsgA_GTPase"/>
    <property type="match status" value="1"/>
</dbReference>
<organism evidence="13 14">
    <name type="scientific">Lysinibacillus sphaericus</name>
    <name type="common">Bacillus sphaericus</name>
    <dbReference type="NCBI Taxonomy" id="1421"/>
    <lineage>
        <taxon>Bacteria</taxon>
        <taxon>Bacillati</taxon>
        <taxon>Bacillota</taxon>
        <taxon>Bacilli</taxon>
        <taxon>Bacillales</taxon>
        <taxon>Bacillaceae</taxon>
        <taxon>Lysinibacillus</taxon>
    </lineage>
</organism>
<feature type="domain" description="EngC GTPase" evidence="11">
    <location>
        <begin position="73"/>
        <end position="222"/>
    </location>
</feature>
<proteinExistence type="inferred from homology"/>
<keyword evidence="1 10" id="KW-0963">Cytoplasm</keyword>
<dbReference type="PROSITE" id="PS51721">
    <property type="entry name" value="G_CP"/>
    <property type="match status" value="1"/>
</dbReference>
<comment type="subunit">
    <text evidence="10">Monomer. Associates with 30S ribosomal subunit, binds 16S rRNA.</text>
</comment>
<feature type="binding site" evidence="10">
    <location>
        <position position="248"/>
    </location>
    <ligand>
        <name>Zn(2+)</name>
        <dbReference type="ChEBI" id="CHEBI:29105"/>
    </ligand>
</feature>
<feature type="binding site" evidence="10">
    <location>
        <begin position="113"/>
        <end position="116"/>
    </location>
    <ligand>
        <name>GTP</name>
        <dbReference type="ChEBI" id="CHEBI:37565"/>
    </ligand>
</feature>
<keyword evidence="8 10" id="KW-0694">RNA-binding</keyword>
<evidence type="ECO:0000256" key="2">
    <source>
        <dbReference type="ARBA" id="ARBA00022517"/>
    </source>
</evidence>
<protein>
    <recommendedName>
        <fullName evidence="10">Small ribosomal subunit biogenesis GTPase RsgA</fullName>
        <ecNumber evidence="10">3.6.1.-</ecNumber>
    </recommendedName>
</protein>
<dbReference type="OrthoDB" id="9809485at2"/>
<evidence type="ECO:0000256" key="5">
    <source>
        <dbReference type="ARBA" id="ARBA00022741"/>
    </source>
</evidence>
<dbReference type="InterPro" id="IPR010914">
    <property type="entry name" value="RsgA_GTPase_dom"/>
</dbReference>
<dbReference type="Pfam" id="PF16745">
    <property type="entry name" value="RsgA_N"/>
    <property type="match status" value="1"/>
</dbReference>
<dbReference type="AlphaFoldDB" id="A0A544UX16"/>
<dbReference type="PROSITE" id="PS50936">
    <property type="entry name" value="ENGC_GTPASE"/>
    <property type="match status" value="1"/>
</dbReference>
<feature type="binding site" evidence="10">
    <location>
        <begin position="167"/>
        <end position="175"/>
    </location>
    <ligand>
        <name>GTP</name>
        <dbReference type="ChEBI" id="CHEBI:37565"/>
    </ligand>
</feature>
<dbReference type="NCBIfam" id="TIGR00157">
    <property type="entry name" value="ribosome small subunit-dependent GTPase A"/>
    <property type="match status" value="1"/>
</dbReference>
<dbReference type="InterPro" id="IPR030378">
    <property type="entry name" value="G_CP_dom"/>
</dbReference>
<evidence type="ECO:0000256" key="7">
    <source>
        <dbReference type="ARBA" id="ARBA00022833"/>
    </source>
</evidence>
<dbReference type="GO" id="GO:0005525">
    <property type="term" value="F:GTP binding"/>
    <property type="evidence" value="ECO:0007669"/>
    <property type="project" value="UniProtKB-UniRule"/>
</dbReference>
<evidence type="ECO:0000256" key="8">
    <source>
        <dbReference type="ARBA" id="ARBA00022884"/>
    </source>
</evidence>
<dbReference type="GO" id="GO:0019843">
    <property type="term" value="F:rRNA binding"/>
    <property type="evidence" value="ECO:0007669"/>
    <property type="project" value="UniProtKB-KW"/>
</dbReference>
<dbReference type="EMBL" id="SADV01000002">
    <property type="protein sequence ID" value="TQR38343.1"/>
    <property type="molecule type" value="Genomic_DNA"/>
</dbReference>
<evidence type="ECO:0000256" key="3">
    <source>
        <dbReference type="ARBA" id="ARBA00022723"/>
    </source>
</evidence>
<dbReference type="GO" id="GO:0005737">
    <property type="term" value="C:cytoplasm"/>
    <property type="evidence" value="ECO:0007669"/>
    <property type="project" value="UniProtKB-SubCell"/>
</dbReference>
<dbReference type="HAMAP" id="MF_01820">
    <property type="entry name" value="GTPase_RsgA"/>
    <property type="match status" value="1"/>
</dbReference>
<keyword evidence="7 10" id="KW-0862">Zinc</keyword>
<feature type="binding site" evidence="10">
    <location>
        <position position="253"/>
    </location>
    <ligand>
        <name>Zn(2+)</name>
        <dbReference type="ChEBI" id="CHEBI:29105"/>
    </ligand>
</feature>
<keyword evidence="4 10" id="KW-0699">rRNA-binding</keyword>
<evidence type="ECO:0000259" key="12">
    <source>
        <dbReference type="PROSITE" id="PS51721"/>
    </source>
</evidence>
<comment type="similarity">
    <text evidence="10">Belongs to the TRAFAC class YlqF/YawG GTPase family. RsgA subfamily.</text>
</comment>
<keyword evidence="3 10" id="KW-0479">Metal-binding</keyword>
<comment type="cofactor">
    <cofactor evidence="10">
        <name>Zn(2+)</name>
        <dbReference type="ChEBI" id="CHEBI:29105"/>
    </cofactor>
    <text evidence="10">Binds 1 zinc ion per subunit.</text>
</comment>
<dbReference type="PANTHER" id="PTHR32120:SF11">
    <property type="entry name" value="SMALL RIBOSOMAL SUBUNIT BIOGENESIS GTPASE RSGA 1, MITOCHONDRIAL-RELATED"/>
    <property type="match status" value="1"/>
</dbReference>
<sequence length="294" mass="33425">MAQGQIRKALSGYYYVYDGEQLIQCRGRGVFRNRGESPLVGDNVEYTLEIEGSDGTIQKIMERQNELVRPPIANIDQGILVFSVKEPSFNTILLDRFLVVLESFHVHPIICLTKMDLLEDHEREELQSYIADYESMGYTVLQTYKGEEELVDRLQPILKGKTSVLAGQSGVGKSTLLNTLIPDLNLKTGIISQSLGRGKHTTRHVELIEVCDGLLADTPGFSSFDFDEIEKEELGACFPEMARMADDCKFRGCLHLKEPKCAVKAAVEAGEIRDYRYKHYKQFMQEIMDRKPRY</sequence>
<evidence type="ECO:0000256" key="4">
    <source>
        <dbReference type="ARBA" id="ARBA00022730"/>
    </source>
</evidence>
<keyword evidence="9 10" id="KW-0342">GTP-binding</keyword>
<dbReference type="Gene3D" id="2.40.50.140">
    <property type="entry name" value="Nucleic acid-binding proteins"/>
    <property type="match status" value="1"/>
</dbReference>
<feature type="domain" description="CP-type G" evidence="12">
    <location>
        <begin position="64"/>
        <end position="224"/>
    </location>
</feature>
<dbReference type="InterPro" id="IPR004881">
    <property type="entry name" value="Ribosome_biogen_GTPase_RsgA"/>
</dbReference>
<dbReference type="Gene3D" id="1.10.40.50">
    <property type="entry name" value="Probable gtpase engc, domain 3"/>
    <property type="match status" value="1"/>
</dbReference>
<dbReference type="InterPro" id="IPR031944">
    <property type="entry name" value="RsgA_N"/>
</dbReference>
<dbReference type="Proteomes" id="UP000317944">
    <property type="component" value="Unassembled WGS sequence"/>
</dbReference>
<keyword evidence="5 10" id="KW-0547">Nucleotide-binding</keyword>
<evidence type="ECO:0000256" key="1">
    <source>
        <dbReference type="ARBA" id="ARBA00022490"/>
    </source>
</evidence>
<dbReference type="GO" id="GO:0003924">
    <property type="term" value="F:GTPase activity"/>
    <property type="evidence" value="ECO:0007669"/>
    <property type="project" value="UniProtKB-UniRule"/>
</dbReference>
<dbReference type="CDD" id="cd01854">
    <property type="entry name" value="YjeQ_EngC"/>
    <property type="match status" value="1"/>
</dbReference>
<evidence type="ECO:0000313" key="14">
    <source>
        <dbReference type="Proteomes" id="UP000317944"/>
    </source>
</evidence>
<dbReference type="EC" id="3.6.1.-" evidence="10"/>
<evidence type="ECO:0000259" key="11">
    <source>
        <dbReference type="PROSITE" id="PS50936"/>
    </source>
</evidence>
<accession>A0A544UX16</accession>
<dbReference type="GO" id="GO:0046872">
    <property type="term" value="F:metal ion binding"/>
    <property type="evidence" value="ECO:0007669"/>
    <property type="project" value="UniProtKB-KW"/>
</dbReference>
<comment type="subcellular location">
    <subcellularLocation>
        <location evidence="10">Cytoplasm</location>
    </subcellularLocation>
</comment>
<evidence type="ECO:0000256" key="9">
    <source>
        <dbReference type="ARBA" id="ARBA00023134"/>
    </source>
</evidence>
<dbReference type="SUPFAM" id="SSF50249">
    <property type="entry name" value="Nucleic acid-binding proteins"/>
    <property type="match status" value="1"/>
</dbReference>
<keyword evidence="6 10" id="KW-0378">Hydrolase</keyword>
<dbReference type="GO" id="GO:0042274">
    <property type="term" value="P:ribosomal small subunit biogenesis"/>
    <property type="evidence" value="ECO:0007669"/>
    <property type="project" value="UniProtKB-UniRule"/>
</dbReference>
<keyword evidence="2 10" id="KW-0690">Ribosome biogenesis</keyword>
<evidence type="ECO:0000256" key="10">
    <source>
        <dbReference type="HAMAP-Rule" id="MF_01820"/>
    </source>
</evidence>
<gene>
    <name evidence="10 13" type="primary">rsgA</name>
    <name evidence="13" type="ORF">C7Y47_03590</name>
</gene>
<feature type="binding site" evidence="10">
    <location>
        <position position="261"/>
    </location>
    <ligand>
        <name>Zn(2+)</name>
        <dbReference type="ChEBI" id="CHEBI:29105"/>
    </ligand>
</feature>
<comment type="caution">
    <text evidence="13">The sequence shown here is derived from an EMBL/GenBank/DDBJ whole genome shotgun (WGS) entry which is preliminary data.</text>
</comment>
<feature type="binding site" evidence="10">
    <location>
        <position position="255"/>
    </location>
    <ligand>
        <name>Zn(2+)</name>
        <dbReference type="ChEBI" id="CHEBI:29105"/>
    </ligand>
</feature>
<evidence type="ECO:0000256" key="6">
    <source>
        <dbReference type="ARBA" id="ARBA00022801"/>
    </source>
</evidence>
<dbReference type="RefSeq" id="WP_142507501.1">
    <property type="nucleotide sequence ID" value="NZ_SADV01000002.1"/>
</dbReference>
<comment type="function">
    <text evidence="10">One of several proteins that assist in the late maturation steps of the functional core of the 30S ribosomal subunit. Helps release RbfA from mature subunits. May play a role in the assembly of ribosomal proteins into the subunit. Circularly permuted GTPase that catalyzes slow GTP hydrolysis, GTPase activity is stimulated by the 30S ribosomal subunit.</text>
</comment>
<dbReference type="SUPFAM" id="SSF52540">
    <property type="entry name" value="P-loop containing nucleoside triphosphate hydrolases"/>
    <property type="match status" value="1"/>
</dbReference>
<dbReference type="PANTHER" id="PTHR32120">
    <property type="entry name" value="SMALL RIBOSOMAL SUBUNIT BIOGENESIS GTPASE RSGA"/>
    <property type="match status" value="1"/>
</dbReference>
<reference evidence="13 14" key="1">
    <citation type="submission" date="2018-03" db="EMBL/GenBank/DDBJ databases">
        <title>Aerobic endospore-forming bacteria genome sequencing and assembly.</title>
        <authorList>
            <person name="Cavalcante D.A."/>
            <person name="Driks A."/>
            <person name="Putonti C."/>
            <person name="De-Souza M.T."/>
        </authorList>
    </citation>
    <scope>NUCLEOTIDE SEQUENCE [LARGE SCALE GENOMIC DNA]</scope>
    <source>
        <strain evidence="13 14">SDF0037</strain>
    </source>
</reference>